<dbReference type="Pfam" id="PF00582">
    <property type="entry name" value="Usp"/>
    <property type="match status" value="2"/>
</dbReference>
<dbReference type="InterPro" id="IPR006016">
    <property type="entry name" value="UspA"/>
</dbReference>
<evidence type="ECO:0000256" key="1">
    <source>
        <dbReference type="ARBA" id="ARBA00008791"/>
    </source>
</evidence>
<dbReference type="Proteomes" id="UP001430455">
    <property type="component" value="Unassembled WGS sequence"/>
</dbReference>
<dbReference type="RefSeq" id="WP_220580505.1">
    <property type="nucleotide sequence ID" value="NZ_RKLT01000004.1"/>
</dbReference>
<evidence type="ECO:0000313" key="3">
    <source>
        <dbReference type="EMBL" id="MBX0295890.1"/>
    </source>
</evidence>
<proteinExistence type="inferred from homology"/>
<dbReference type="InterPro" id="IPR006015">
    <property type="entry name" value="Universal_stress_UspA"/>
</dbReference>
<dbReference type="SUPFAM" id="SSF52402">
    <property type="entry name" value="Adenine nucleotide alpha hydrolases-like"/>
    <property type="match status" value="2"/>
</dbReference>
<dbReference type="InterPro" id="IPR014729">
    <property type="entry name" value="Rossmann-like_a/b/a_fold"/>
</dbReference>
<dbReference type="AlphaFoldDB" id="A0AAW4PDC0"/>
<protein>
    <submittedName>
        <fullName evidence="3">Universal stress protein</fullName>
    </submittedName>
</protein>
<reference evidence="3 4" key="1">
    <citation type="submission" date="2021-06" db="EMBL/GenBank/DDBJ databases">
        <title>Halomicroarcula sp. a new haloarchaeum isolated from saline soil.</title>
        <authorList>
            <person name="Duran-Viseras A."/>
            <person name="Sanchez-Porro C."/>
            <person name="Ventosa A."/>
        </authorList>
    </citation>
    <scope>NUCLEOTIDE SEQUENCE [LARGE SCALE GENOMIC DNA]</scope>
    <source>
        <strain evidence="3 4">F27</strain>
    </source>
</reference>
<dbReference type="Gene3D" id="3.40.50.620">
    <property type="entry name" value="HUPs"/>
    <property type="match status" value="2"/>
</dbReference>
<dbReference type="EMBL" id="RKLT01000004">
    <property type="protein sequence ID" value="MBX0295890.1"/>
    <property type="molecule type" value="Genomic_DNA"/>
</dbReference>
<feature type="domain" description="UspA" evidence="2">
    <location>
        <begin position="148"/>
        <end position="285"/>
    </location>
</feature>
<accession>A0AAW4PDC0</accession>
<gene>
    <name evidence="3" type="ORF">EGH23_13490</name>
</gene>
<sequence length="291" mass="30705">MFDQIVVPTDGSDVSDAAVSAAITLADRFDAHLHAIHVMEMGELPPGVEDDDADQFASVGSEATTAAAERAAEAGVEATTSVIVGGVPIHRGILDYADDHDADCIVMGTYGRTGLDRFVLGSVAERTLRESPVPVLTVHEESTVEMPFERILVPTDGSDGALVASDRAIDLASATGATLHVVHVVDPYLLDTQVDPSQLLETLEDVGEQAVEAVETRASEAGVSDVETELLTGNPHRAIVDYADENDVDCIVMGTHGRTGLERYILGSVTERVVRLADAPVLSVKQSPPAE</sequence>
<comment type="similarity">
    <text evidence="1">Belongs to the universal stress protein A family.</text>
</comment>
<feature type="domain" description="UspA" evidence="2">
    <location>
        <begin position="1"/>
        <end position="139"/>
    </location>
</feature>
<keyword evidence="4" id="KW-1185">Reference proteome</keyword>
<dbReference type="PRINTS" id="PR01438">
    <property type="entry name" value="UNVRSLSTRESS"/>
</dbReference>
<evidence type="ECO:0000313" key="4">
    <source>
        <dbReference type="Proteomes" id="UP001430455"/>
    </source>
</evidence>
<name>A0AAW4PDC0_9EURY</name>
<dbReference type="PANTHER" id="PTHR46268:SF6">
    <property type="entry name" value="UNIVERSAL STRESS PROTEIN UP12"/>
    <property type="match status" value="1"/>
</dbReference>
<evidence type="ECO:0000259" key="2">
    <source>
        <dbReference type="Pfam" id="PF00582"/>
    </source>
</evidence>
<dbReference type="CDD" id="cd00293">
    <property type="entry name" value="USP-like"/>
    <property type="match status" value="2"/>
</dbReference>
<organism evidence="3 4">
    <name type="scientific">Haloarcula nitratireducens</name>
    <dbReference type="NCBI Taxonomy" id="2487749"/>
    <lineage>
        <taxon>Archaea</taxon>
        <taxon>Methanobacteriati</taxon>
        <taxon>Methanobacteriota</taxon>
        <taxon>Stenosarchaea group</taxon>
        <taxon>Halobacteria</taxon>
        <taxon>Halobacteriales</taxon>
        <taxon>Haloarculaceae</taxon>
        <taxon>Haloarcula</taxon>
    </lineage>
</organism>
<dbReference type="PANTHER" id="PTHR46268">
    <property type="entry name" value="STRESS RESPONSE PROTEIN NHAX"/>
    <property type="match status" value="1"/>
</dbReference>
<comment type="caution">
    <text evidence="3">The sequence shown here is derived from an EMBL/GenBank/DDBJ whole genome shotgun (WGS) entry which is preliminary data.</text>
</comment>